<dbReference type="InterPro" id="IPR013815">
    <property type="entry name" value="ATP_grasp_subdomain_1"/>
</dbReference>
<dbReference type="GO" id="GO:0005829">
    <property type="term" value="C:cytosol"/>
    <property type="evidence" value="ECO:0007669"/>
    <property type="project" value="TreeGrafter"/>
</dbReference>
<dbReference type="GO" id="GO:0004775">
    <property type="term" value="F:succinate-CoA ligase (ADP-forming) activity"/>
    <property type="evidence" value="ECO:0007669"/>
    <property type="project" value="UniProtKB-ARBA"/>
</dbReference>
<dbReference type="InterPro" id="IPR016102">
    <property type="entry name" value="Succinyl-CoA_synth-like"/>
</dbReference>
<name>A0A382FRX5_9ZZZZ</name>
<evidence type="ECO:0000256" key="6">
    <source>
        <dbReference type="ARBA" id="ARBA00022842"/>
    </source>
</evidence>
<dbReference type="HAMAP" id="MF_00558">
    <property type="entry name" value="Succ_CoA_beta"/>
    <property type="match status" value="1"/>
</dbReference>
<dbReference type="InterPro" id="IPR005809">
    <property type="entry name" value="Succ_CoA_ligase-like_bsu"/>
</dbReference>
<keyword evidence="5" id="KW-0547">Nucleotide-binding</keyword>
<dbReference type="Gene3D" id="3.30.1490.20">
    <property type="entry name" value="ATP-grasp fold, A domain"/>
    <property type="match status" value="1"/>
</dbReference>
<dbReference type="SUPFAM" id="SSF52210">
    <property type="entry name" value="Succinyl-CoA synthetase domains"/>
    <property type="match status" value="1"/>
</dbReference>
<evidence type="ECO:0000313" key="8">
    <source>
        <dbReference type="EMBL" id="SVB65409.1"/>
    </source>
</evidence>
<dbReference type="InterPro" id="IPR005811">
    <property type="entry name" value="SUCC_ACL_C"/>
</dbReference>
<accession>A0A382FRX5</accession>
<dbReference type="Pfam" id="PF08442">
    <property type="entry name" value="ATP-grasp_2"/>
    <property type="match status" value="1"/>
</dbReference>
<sequence>MKIHEYQAKEIFRKYNVRIPESLPAFTVEEALEAYDKLNRDTVVIKAQIHAGGRGKGGGVKLAHTKEEVKELADNILGMNLVTHQTGPEGKEVQRLLIESKVNIRKEFYAGIVLDRIKKQYVFMVSTEGGVEIEKVAAETPEKIIKEWIDPEKGLTREQAVSLGQSLNLTDGQIVSAADIFIALWNVFNEMDCSLLEINPLVVTQENEVMALDAKMNFDSNALFRHPELNVLRDESEEDPSELKASKHQLNYIKLDGEVGCMVNGAGLAMATMDIIKLHGGEPANFLDVGGVANPETVANGFKITLSDPNVKSILINIFGGIVRCDRVAQGVIDAMKTIQVNLPVIIRLEGTNAKKARELLNNSPLDFLISDSLSDAAEKAVTSAKGGVI</sequence>
<evidence type="ECO:0000256" key="1">
    <source>
        <dbReference type="ARBA" id="ARBA00001946"/>
    </source>
</evidence>
<keyword evidence="3" id="KW-0436">Ligase</keyword>
<evidence type="ECO:0000256" key="3">
    <source>
        <dbReference type="ARBA" id="ARBA00022598"/>
    </source>
</evidence>
<protein>
    <recommendedName>
        <fullName evidence="7">ATP-grasp domain-containing protein</fullName>
    </recommendedName>
</protein>
<dbReference type="GO" id="GO:0006104">
    <property type="term" value="P:succinyl-CoA metabolic process"/>
    <property type="evidence" value="ECO:0007669"/>
    <property type="project" value="TreeGrafter"/>
</dbReference>
<dbReference type="SUPFAM" id="SSF56059">
    <property type="entry name" value="Glutathione synthetase ATP-binding domain-like"/>
    <property type="match status" value="1"/>
</dbReference>
<dbReference type="PANTHER" id="PTHR11815:SF10">
    <property type="entry name" value="SUCCINATE--COA LIGASE [GDP-FORMING] SUBUNIT BETA, MITOCHONDRIAL"/>
    <property type="match status" value="1"/>
</dbReference>
<feature type="domain" description="ATP-grasp" evidence="7">
    <location>
        <begin position="9"/>
        <end position="229"/>
    </location>
</feature>
<reference evidence="8" key="1">
    <citation type="submission" date="2018-05" db="EMBL/GenBank/DDBJ databases">
        <authorList>
            <person name="Lanie J.A."/>
            <person name="Ng W.-L."/>
            <person name="Kazmierczak K.M."/>
            <person name="Andrzejewski T.M."/>
            <person name="Davidsen T.M."/>
            <person name="Wayne K.J."/>
            <person name="Tettelin H."/>
            <person name="Glass J.I."/>
            <person name="Rusch D."/>
            <person name="Podicherti R."/>
            <person name="Tsui H.-C.T."/>
            <person name="Winkler M.E."/>
        </authorList>
    </citation>
    <scope>NUCLEOTIDE SEQUENCE</scope>
</reference>
<dbReference type="InterPro" id="IPR013650">
    <property type="entry name" value="ATP-grasp_succ-CoA_synth-type"/>
</dbReference>
<dbReference type="GO" id="GO:0005524">
    <property type="term" value="F:ATP binding"/>
    <property type="evidence" value="ECO:0007669"/>
    <property type="project" value="InterPro"/>
</dbReference>
<proteinExistence type="inferred from homology"/>
<dbReference type="Pfam" id="PF00549">
    <property type="entry name" value="Ligase_CoA"/>
    <property type="match status" value="1"/>
</dbReference>
<dbReference type="PROSITE" id="PS01217">
    <property type="entry name" value="SUCCINYL_COA_LIG_3"/>
    <property type="match status" value="1"/>
</dbReference>
<dbReference type="GO" id="GO:0006099">
    <property type="term" value="P:tricarboxylic acid cycle"/>
    <property type="evidence" value="ECO:0007669"/>
    <property type="project" value="UniProtKB-KW"/>
</dbReference>
<dbReference type="PIRSF" id="PIRSF001554">
    <property type="entry name" value="SucCS_beta"/>
    <property type="match status" value="1"/>
</dbReference>
<dbReference type="GO" id="GO:0046872">
    <property type="term" value="F:metal ion binding"/>
    <property type="evidence" value="ECO:0007669"/>
    <property type="project" value="UniProtKB-KW"/>
</dbReference>
<gene>
    <name evidence="8" type="ORF">METZ01_LOCUS218263</name>
</gene>
<comment type="cofactor">
    <cofactor evidence="1">
        <name>Mg(2+)</name>
        <dbReference type="ChEBI" id="CHEBI:18420"/>
    </cofactor>
</comment>
<keyword evidence="2" id="KW-0816">Tricarboxylic acid cycle</keyword>
<dbReference type="NCBIfam" id="TIGR01016">
    <property type="entry name" value="sucCoAbeta"/>
    <property type="match status" value="1"/>
</dbReference>
<dbReference type="Gene3D" id="3.40.50.261">
    <property type="entry name" value="Succinyl-CoA synthetase domains"/>
    <property type="match status" value="1"/>
</dbReference>
<evidence type="ECO:0000256" key="4">
    <source>
        <dbReference type="ARBA" id="ARBA00022723"/>
    </source>
</evidence>
<dbReference type="GO" id="GO:0042709">
    <property type="term" value="C:succinate-CoA ligase complex"/>
    <property type="evidence" value="ECO:0007669"/>
    <property type="project" value="TreeGrafter"/>
</dbReference>
<dbReference type="FunFam" id="3.30.1490.20:FF:000002">
    <property type="entry name" value="Succinate--CoA ligase [ADP-forming] subunit beta"/>
    <property type="match status" value="1"/>
</dbReference>
<dbReference type="InterPro" id="IPR011761">
    <property type="entry name" value="ATP-grasp"/>
</dbReference>
<dbReference type="Gene3D" id="3.30.470.20">
    <property type="entry name" value="ATP-grasp fold, B domain"/>
    <property type="match status" value="1"/>
</dbReference>
<keyword evidence="4" id="KW-0479">Metal-binding</keyword>
<dbReference type="PANTHER" id="PTHR11815">
    <property type="entry name" value="SUCCINYL-COA SYNTHETASE BETA CHAIN"/>
    <property type="match status" value="1"/>
</dbReference>
<dbReference type="AlphaFoldDB" id="A0A382FRX5"/>
<organism evidence="8">
    <name type="scientific">marine metagenome</name>
    <dbReference type="NCBI Taxonomy" id="408172"/>
    <lineage>
        <taxon>unclassified sequences</taxon>
        <taxon>metagenomes</taxon>
        <taxon>ecological metagenomes</taxon>
    </lineage>
</organism>
<dbReference type="EMBL" id="UINC01051352">
    <property type="protein sequence ID" value="SVB65409.1"/>
    <property type="molecule type" value="Genomic_DNA"/>
</dbReference>
<evidence type="ECO:0000259" key="7">
    <source>
        <dbReference type="PROSITE" id="PS50975"/>
    </source>
</evidence>
<dbReference type="FunFam" id="3.30.470.20:FF:000002">
    <property type="entry name" value="Succinate--CoA ligase [ADP-forming] subunit beta"/>
    <property type="match status" value="1"/>
</dbReference>
<keyword evidence="6" id="KW-0460">Magnesium</keyword>
<dbReference type="NCBIfam" id="NF001913">
    <property type="entry name" value="PRK00696.1"/>
    <property type="match status" value="1"/>
</dbReference>
<evidence type="ECO:0000256" key="5">
    <source>
        <dbReference type="ARBA" id="ARBA00022741"/>
    </source>
</evidence>
<dbReference type="PROSITE" id="PS50975">
    <property type="entry name" value="ATP_GRASP"/>
    <property type="match status" value="1"/>
</dbReference>
<dbReference type="FunFam" id="3.40.50.261:FF:000001">
    <property type="entry name" value="Succinate--CoA ligase [ADP-forming] subunit beta"/>
    <property type="match status" value="1"/>
</dbReference>
<evidence type="ECO:0000256" key="2">
    <source>
        <dbReference type="ARBA" id="ARBA00022532"/>
    </source>
</evidence>
<dbReference type="InterPro" id="IPR017866">
    <property type="entry name" value="Succ-CoA_synthase_bsu_CS"/>
</dbReference>